<keyword evidence="1" id="KW-0812">Transmembrane</keyword>
<keyword evidence="1" id="KW-0472">Membrane</keyword>
<proteinExistence type="predicted"/>
<evidence type="ECO:0000313" key="3">
    <source>
        <dbReference type="Proteomes" id="UP000316313"/>
    </source>
</evidence>
<name>A0A4Y6UIK4_9PROT</name>
<evidence type="ECO:0000256" key="1">
    <source>
        <dbReference type="SAM" id="Phobius"/>
    </source>
</evidence>
<feature type="transmembrane region" description="Helical" evidence="1">
    <location>
        <begin position="66"/>
        <end position="90"/>
    </location>
</feature>
<dbReference type="RefSeq" id="WP_141459126.1">
    <property type="nucleotide sequence ID" value="NZ_CP038141.1"/>
</dbReference>
<dbReference type="OrthoDB" id="7285000at2"/>
<accession>A0A4Y6UIK4</accession>
<dbReference type="AlphaFoldDB" id="A0A4Y6UIK4"/>
<protein>
    <submittedName>
        <fullName evidence="2">Uncharacterized protein</fullName>
    </submittedName>
</protein>
<feature type="transmembrane region" description="Helical" evidence="1">
    <location>
        <begin position="12"/>
        <end position="32"/>
    </location>
</feature>
<keyword evidence="3" id="KW-1185">Reference proteome</keyword>
<sequence length="99" mass="11215">MADREVSIIETLLRTVGLVGLTLVIASIFRFWGPAVHVVQNIAGTSFWQKLYGVFHIDSALGREQLILISIIIFCFFVALLIQSLFLLALKPLRRKKQM</sequence>
<dbReference type="EMBL" id="CP038141">
    <property type="protein sequence ID" value="QDH16296.1"/>
    <property type="molecule type" value="Genomic_DNA"/>
</dbReference>
<dbReference type="Proteomes" id="UP000316313">
    <property type="component" value="Chromosome"/>
</dbReference>
<evidence type="ECO:0000313" key="2">
    <source>
        <dbReference type="EMBL" id="QDH16296.1"/>
    </source>
</evidence>
<keyword evidence="1" id="KW-1133">Transmembrane helix</keyword>
<gene>
    <name evidence="2" type="ORF">E3D00_00945</name>
</gene>
<dbReference type="KEGG" id="ssam:E3D00_00945"/>
<reference evidence="2 3" key="1">
    <citation type="submission" date="2019-03" db="EMBL/GenBank/DDBJ databases">
        <title>The complete genome sequence of Swingsia samuiensis NBRC107927(T).</title>
        <authorList>
            <person name="Chua K.-O."/>
            <person name="Chan K.-G."/>
            <person name="See-Too W.-S."/>
        </authorList>
    </citation>
    <scope>NUCLEOTIDE SEQUENCE [LARGE SCALE GENOMIC DNA]</scope>
    <source>
        <strain evidence="2 3">AH83</strain>
    </source>
</reference>
<organism evidence="2 3">
    <name type="scientific">Swingsia samuiensis</name>
    <dbReference type="NCBI Taxonomy" id="1293412"/>
    <lineage>
        <taxon>Bacteria</taxon>
        <taxon>Pseudomonadati</taxon>
        <taxon>Pseudomonadota</taxon>
        <taxon>Alphaproteobacteria</taxon>
        <taxon>Acetobacterales</taxon>
        <taxon>Acetobacteraceae</taxon>
        <taxon>Swingsia</taxon>
    </lineage>
</organism>